<keyword evidence="2" id="KW-1185">Reference proteome</keyword>
<evidence type="ECO:0000313" key="1">
    <source>
        <dbReference type="EMBL" id="MBA0709030.1"/>
    </source>
</evidence>
<dbReference type="EMBL" id="JABEZV010000004">
    <property type="protein sequence ID" value="MBA0709030.1"/>
    <property type="molecule type" value="Genomic_DNA"/>
</dbReference>
<protein>
    <submittedName>
        <fullName evidence="1">Uncharacterized protein</fullName>
    </submittedName>
</protein>
<proteinExistence type="predicted"/>
<dbReference type="Proteomes" id="UP000593574">
    <property type="component" value="Unassembled WGS sequence"/>
</dbReference>
<dbReference type="AlphaFoldDB" id="A0A7J8ZBN6"/>
<organism evidence="1 2">
    <name type="scientific">Gossypium laxum</name>
    <dbReference type="NCBI Taxonomy" id="34288"/>
    <lineage>
        <taxon>Eukaryota</taxon>
        <taxon>Viridiplantae</taxon>
        <taxon>Streptophyta</taxon>
        <taxon>Embryophyta</taxon>
        <taxon>Tracheophyta</taxon>
        <taxon>Spermatophyta</taxon>
        <taxon>Magnoliopsida</taxon>
        <taxon>eudicotyledons</taxon>
        <taxon>Gunneridae</taxon>
        <taxon>Pentapetalae</taxon>
        <taxon>rosids</taxon>
        <taxon>malvids</taxon>
        <taxon>Malvales</taxon>
        <taxon>Malvaceae</taxon>
        <taxon>Malvoideae</taxon>
        <taxon>Gossypium</taxon>
    </lineage>
</organism>
<sequence>MHVMLHNWDPKLFPEVLIHH</sequence>
<accession>A0A7J8ZBN6</accession>
<comment type="caution">
    <text evidence="1">The sequence shown here is derived from an EMBL/GenBank/DDBJ whole genome shotgun (WGS) entry which is preliminary data.</text>
</comment>
<gene>
    <name evidence="1" type="ORF">Golax_024102</name>
</gene>
<reference evidence="1 2" key="1">
    <citation type="journal article" date="2019" name="Genome Biol. Evol.">
        <title>Insights into the evolution of the New World diploid cottons (Gossypium, subgenus Houzingenia) based on genome sequencing.</title>
        <authorList>
            <person name="Grover C.E."/>
            <person name="Arick M.A. 2nd"/>
            <person name="Thrash A."/>
            <person name="Conover J.L."/>
            <person name="Sanders W.S."/>
            <person name="Peterson D.G."/>
            <person name="Frelichowski J.E."/>
            <person name="Scheffler J.A."/>
            <person name="Scheffler B.E."/>
            <person name="Wendel J.F."/>
        </authorList>
    </citation>
    <scope>NUCLEOTIDE SEQUENCE [LARGE SCALE GENOMIC DNA]</scope>
    <source>
        <strain evidence="1">4</strain>
        <tissue evidence="1">Leaf</tissue>
    </source>
</reference>
<evidence type="ECO:0000313" key="2">
    <source>
        <dbReference type="Proteomes" id="UP000593574"/>
    </source>
</evidence>
<name>A0A7J8ZBN6_9ROSI</name>